<gene>
    <name evidence="1" type="ORF">B0H67DRAFT_148472</name>
</gene>
<accession>A0AA40ANM9</accession>
<evidence type="ECO:0000313" key="1">
    <source>
        <dbReference type="EMBL" id="KAK0719168.1"/>
    </source>
</evidence>
<proteinExistence type="predicted"/>
<organism evidence="1 2">
    <name type="scientific">Lasiosphaeris hirsuta</name>
    <dbReference type="NCBI Taxonomy" id="260670"/>
    <lineage>
        <taxon>Eukaryota</taxon>
        <taxon>Fungi</taxon>
        <taxon>Dikarya</taxon>
        <taxon>Ascomycota</taxon>
        <taxon>Pezizomycotina</taxon>
        <taxon>Sordariomycetes</taxon>
        <taxon>Sordariomycetidae</taxon>
        <taxon>Sordariales</taxon>
        <taxon>Lasiosphaeriaceae</taxon>
        <taxon>Lasiosphaeris</taxon>
    </lineage>
</organism>
<reference evidence="1" key="1">
    <citation type="submission" date="2023-06" db="EMBL/GenBank/DDBJ databases">
        <title>Genome-scale phylogeny and comparative genomics of the fungal order Sordariales.</title>
        <authorList>
            <consortium name="Lawrence Berkeley National Laboratory"/>
            <person name="Hensen N."/>
            <person name="Bonometti L."/>
            <person name="Westerberg I."/>
            <person name="Brannstrom I.O."/>
            <person name="Guillou S."/>
            <person name="Cros-Aarteil S."/>
            <person name="Calhoun S."/>
            <person name="Haridas S."/>
            <person name="Kuo A."/>
            <person name="Mondo S."/>
            <person name="Pangilinan J."/>
            <person name="Riley R."/>
            <person name="Labutti K."/>
            <person name="Andreopoulos B."/>
            <person name="Lipzen A."/>
            <person name="Chen C."/>
            <person name="Yanf M."/>
            <person name="Daum C."/>
            <person name="Ng V."/>
            <person name="Clum A."/>
            <person name="Steindorff A."/>
            <person name="Ohm R."/>
            <person name="Martin F."/>
            <person name="Silar P."/>
            <person name="Natvig D."/>
            <person name="Lalanne C."/>
            <person name="Gautier V."/>
            <person name="Ament-Velasquez S.L."/>
            <person name="Kruys A."/>
            <person name="Hutchinson M.I."/>
            <person name="Powell A.J."/>
            <person name="Barry K."/>
            <person name="Miller A.N."/>
            <person name="Grigoriev I.V."/>
            <person name="Debuchy R."/>
            <person name="Gladieux P."/>
            <person name="Thoren M.H."/>
            <person name="Johannesson H."/>
        </authorList>
    </citation>
    <scope>NUCLEOTIDE SEQUENCE</scope>
    <source>
        <strain evidence="1">SMH4607-1</strain>
    </source>
</reference>
<dbReference type="AlphaFoldDB" id="A0AA40ANM9"/>
<protein>
    <submittedName>
        <fullName evidence="1">Uncharacterized protein</fullName>
    </submittedName>
</protein>
<keyword evidence="2" id="KW-1185">Reference proteome</keyword>
<sequence length="269" mass="28953">MASRQTICPSRRKHLQSSAWAAYPANKQDLARPCIKNCGRSPSGLARAALEILHPCGGPVVGQSLRRTASWRAEPFCGGTKPAEKSALARIQIRDFDLSSLPFSVSLFLSRKTSENRRAATNDHPSVPLFMPYSPFVPPFVPLLLVRRNPSATSKQSARLVGRVRSATTGSTQRIPTKPGLFAEPPPSSHSQQALLEALPQAPFRAPITHRPRPLIGHSLRSTAVAHSTGATALGSKQARLLVRADVVIIIALTCFPGRALPGSKIRCG</sequence>
<dbReference type="Proteomes" id="UP001172102">
    <property type="component" value="Unassembled WGS sequence"/>
</dbReference>
<dbReference type="EMBL" id="JAUKUA010000003">
    <property type="protein sequence ID" value="KAK0719168.1"/>
    <property type="molecule type" value="Genomic_DNA"/>
</dbReference>
<evidence type="ECO:0000313" key="2">
    <source>
        <dbReference type="Proteomes" id="UP001172102"/>
    </source>
</evidence>
<comment type="caution">
    <text evidence="1">The sequence shown here is derived from an EMBL/GenBank/DDBJ whole genome shotgun (WGS) entry which is preliminary data.</text>
</comment>
<name>A0AA40ANM9_9PEZI</name>